<dbReference type="Proteomes" id="UP000267268">
    <property type="component" value="Chromosome 1"/>
</dbReference>
<protein>
    <submittedName>
        <fullName evidence="1">Uncharacterized protein</fullName>
    </submittedName>
</protein>
<name>A0A3Q9FMI6_9BACT</name>
<proteinExistence type="predicted"/>
<reference evidence="1 2" key="1">
    <citation type="submission" date="2018-12" db="EMBL/GenBank/DDBJ databases">
        <title>Flammeovirga pectinis sp. nov., isolated from the gut of the Korean scallop, Patinopecten yessoensis.</title>
        <authorList>
            <person name="Bae J.-W."/>
            <person name="Jeong Y.-S."/>
            <person name="Kang W."/>
        </authorList>
    </citation>
    <scope>NUCLEOTIDE SEQUENCE [LARGE SCALE GENOMIC DNA]</scope>
    <source>
        <strain evidence="1 2">L12M1</strain>
    </source>
</reference>
<dbReference type="KEGG" id="fll:EI427_05200"/>
<sequence>MKSLIEITKQAQKNILLYQQQMDEIKTITREKKQELQAEISLKVNDTILISEIETLEKLSKVEEEYKVMIDKVTTLNKSMLDYSDSTNDKLLNTLKKTSEGAITKSALLDDEVKKELIDKTLKDMNNLQSNLEKLIKNGKNKLEGMNLKTKNKVDKTSNDIENLVSKTGDLTEKLANKVIY</sequence>
<keyword evidence="2" id="KW-1185">Reference proteome</keyword>
<gene>
    <name evidence="1" type="ORF">EI427_05200</name>
</gene>
<dbReference type="RefSeq" id="WP_126612347.1">
    <property type="nucleotide sequence ID" value="NZ_CP034562.1"/>
</dbReference>
<dbReference type="OrthoDB" id="6249026at2"/>
<evidence type="ECO:0000313" key="2">
    <source>
        <dbReference type="Proteomes" id="UP000267268"/>
    </source>
</evidence>
<dbReference type="AlphaFoldDB" id="A0A3Q9FMI6"/>
<accession>A0A3Q9FMI6</accession>
<evidence type="ECO:0000313" key="1">
    <source>
        <dbReference type="EMBL" id="AZQ61648.1"/>
    </source>
</evidence>
<organism evidence="1 2">
    <name type="scientific">Flammeovirga pectinis</name>
    <dbReference type="NCBI Taxonomy" id="2494373"/>
    <lineage>
        <taxon>Bacteria</taxon>
        <taxon>Pseudomonadati</taxon>
        <taxon>Bacteroidota</taxon>
        <taxon>Cytophagia</taxon>
        <taxon>Cytophagales</taxon>
        <taxon>Flammeovirgaceae</taxon>
        <taxon>Flammeovirga</taxon>
    </lineage>
</organism>
<dbReference type="EMBL" id="CP034562">
    <property type="protein sequence ID" value="AZQ61648.1"/>
    <property type="molecule type" value="Genomic_DNA"/>
</dbReference>